<dbReference type="PANTHER" id="PTHR43236:SF1">
    <property type="entry name" value="BLL7220 PROTEIN"/>
    <property type="match status" value="1"/>
</dbReference>
<gene>
    <name evidence="3" type="ordered locus">FraEuI1c_5423</name>
</gene>
<accession>E3JAS2</accession>
<dbReference type="EMBL" id="CP002299">
    <property type="protein sequence ID" value="ADP83410.1"/>
    <property type="molecule type" value="Genomic_DNA"/>
</dbReference>
<dbReference type="InParanoid" id="E3JAS2"/>
<protein>
    <recommendedName>
        <fullName evidence="2">HTH cro/C1-type domain-containing protein</fullName>
    </recommendedName>
</protein>
<dbReference type="eggNOG" id="COG2856">
    <property type="taxonomic scope" value="Bacteria"/>
</dbReference>
<dbReference type="KEGG" id="fri:FraEuI1c_5423"/>
<keyword evidence="4" id="KW-1185">Reference proteome</keyword>
<dbReference type="InterPro" id="IPR052345">
    <property type="entry name" value="Rad_response_metalloprotease"/>
</dbReference>
<feature type="domain" description="HTH cro/C1-type" evidence="2">
    <location>
        <begin position="21"/>
        <end position="64"/>
    </location>
</feature>
<dbReference type="InterPro" id="IPR010982">
    <property type="entry name" value="Lambda_DNA-bd_dom_sf"/>
</dbReference>
<organism evidence="3 4">
    <name type="scientific">Pseudofrankia inefficax (strain DSM 45817 / CECT 9037 / DDB 130130 / EuI1c)</name>
    <name type="common">Frankia inefficax</name>
    <dbReference type="NCBI Taxonomy" id="298654"/>
    <lineage>
        <taxon>Bacteria</taxon>
        <taxon>Bacillati</taxon>
        <taxon>Actinomycetota</taxon>
        <taxon>Actinomycetes</taxon>
        <taxon>Frankiales</taxon>
        <taxon>Frankiaceae</taxon>
        <taxon>Pseudofrankia</taxon>
    </lineage>
</organism>
<dbReference type="HOGENOM" id="CLU_727281_0_0_11"/>
<evidence type="ECO:0000313" key="4">
    <source>
        <dbReference type="Proteomes" id="UP000002484"/>
    </source>
</evidence>
<proteinExistence type="inferred from homology"/>
<sequence length="362" mass="39784">MQRIGARALEQIQRVHPGSLQRDLAVAIDMTPDAFSRALNDKRAFSSLELARLADLLGADIHWLITGEPDPYRIVVAARHEFDHATRRRDVPGRETDDQALRDIALAYRQTDPNPRAAVALPGSPDAVRAALGDDFVRPFADRLEHRLGVDVVRVADLSTAYSIVVGGRRVIALPATGNWFWENWSLAHELGHLVLGHHDEPITEAERDPREAAANGFAADLLLPKDAMAAVDWDQIDLAGLADLVWRWGVSTDALARRIAAVTGYLPELVRTWAAQPTQRLLRRHRPGDGGVDEITARMDAAAQRRFPRALQEEHLERIAAGALGKGTLAWMLGIDPDSLEVDTPAVPEVPIDDLARALGL</sequence>
<dbReference type="InterPro" id="IPR001387">
    <property type="entry name" value="Cro/C1-type_HTH"/>
</dbReference>
<dbReference type="InterPro" id="IPR010359">
    <property type="entry name" value="IrrE_HExxH"/>
</dbReference>
<dbReference type="SUPFAM" id="SSF47413">
    <property type="entry name" value="lambda repressor-like DNA-binding domains"/>
    <property type="match status" value="1"/>
</dbReference>
<dbReference type="Gene3D" id="1.10.260.40">
    <property type="entry name" value="lambda repressor-like DNA-binding domains"/>
    <property type="match status" value="1"/>
</dbReference>
<evidence type="ECO:0000259" key="2">
    <source>
        <dbReference type="PROSITE" id="PS50943"/>
    </source>
</evidence>
<comment type="similarity">
    <text evidence="1">Belongs to the short-chain fatty acyl-CoA assimilation regulator (ScfR) family.</text>
</comment>
<dbReference type="OrthoDB" id="9794834at2"/>
<dbReference type="Gene3D" id="1.10.10.2910">
    <property type="match status" value="1"/>
</dbReference>
<evidence type="ECO:0000256" key="1">
    <source>
        <dbReference type="ARBA" id="ARBA00007227"/>
    </source>
</evidence>
<reference evidence="3 4" key="1">
    <citation type="submission" date="2010-10" db="EMBL/GenBank/DDBJ databases">
        <title>Complete sequence of Frankia sp. EuI1c.</title>
        <authorList>
            <consortium name="US DOE Joint Genome Institute"/>
            <person name="Lucas S."/>
            <person name="Copeland A."/>
            <person name="Lapidus A."/>
            <person name="Cheng J.-F."/>
            <person name="Bruce D."/>
            <person name="Goodwin L."/>
            <person name="Pitluck S."/>
            <person name="Chertkov O."/>
            <person name="Detter J.C."/>
            <person name="Han C."/>
            <person name="Tapia R."/>
            <person name="Land M."/>
            <person name="Hauser L."/>
            <person name="Jeffries C."/>
            <person name="Kyrpides N."/>
            <person name="Ivanova N."/>
            <person name="Mikhailova N."/>
            <person name="Beauchemin N."/>
            <person name="Sen A."/>
            <person name="Sur S.A."/>
            <person name="Gtari M."/>
            <person name="Wall L."/>
            <person name="Tisa L."/>
            <person name="Woyke T."/>
        </authorList>
    </citation>
    <scope>NUCLEOTIDE SEQUENCE [LARGE SCALE GENOMIC DNA]</scope>
    <source>
        <strain evidence="4">DSM 45817 / CECT 9037 / EuI1c</strain>
    </source>
</reference>
<dbReference type="STRING" id="298654.FraEuI1c_5423"/>
<dbReference type="GO" id="GO:0003677">
    <property type="term" value="F:DNA binding"/>
    <property type="evidence" value="ECO:0007669"/>
    <property type="project" value="InterPro"/>
</dbReference>
<evidence type="ECO:0000313" key="3">
    <source>
        <dbReference type="EMBL" id="ADP83410.1"/>
    </source>
</evidence>
<dbReference type="PANTHER" id="PTHR43236">
    <property type="entry name" value="ANTITOXIN HIGA1"/>
    <property type="match status" value="1"/>
</dbReference>
<dbReference type="PROSITE" id="PS50943">
    <property type="entry name" value="HTH_CROC1"/>
    <property type="match status" value="1"/>
</dbReference>
<dbReference type="CDD" id="cd00093">
    <property type="entry name" value="HTH_XRE"/>
    <property type="match status" value="1"/>
</dbReference>
<dbReference type="RefSeq" id="WP_013426528.1">
    <property type="nucleotide sequence ID" value="NC_014666.1"/>
</dbReference>
<dbReference type="Proteomes" id="UP000002484">
    <property type="component" value="Chromosome"/>
</dbReference>
<dbReference type="AlphaFoldDB" id="E3JAS2"/>
<name>E3JAS2_PSEI1</name>
<dbReference type="Pfam" id="PF06114">
    <property type="entry name" value="Peptidase_M78"/>
    <property type="match status" value="1"/>
</dbReference>